<reference evidence="1 2" key="1">
    <citation type="journal article" date="2011" name="Genome Res.">
        <title>Phylogeny-wide analysis of social amoeba genomes highlights ancient origins for complex intercellular communication.</title>
        <authorList>
            <person name="Heidel A.J."/>
            <person name="Lawal H.M."/>
            <person name="Felder M."/>
            <person name="Schilde C."/>
            <person name="Helps N.R."/>
            <person name="Tunggal B."/>
            <person name="Rivero F."/>
            <person name="John U."/>
            <person name="Schleicher M."/>
            <person name="Eichinger L."/>
            <person name="Platzer M."/>
            <person name="Noegel A.A."/>
            <person name="Schaap P."/>
            <person name="Gloeckner G."/>
        </authorList>
    </citation>
    <scope>NUCLEOTIDE SEQUENCE [LARGE SCALE GENOMIC DNA]</scope>
    <source>
        <strain evidence="2">ATCC 26659 / Pp 5 / PN500</strain>
    </source>
</reference>
<dbReference type="PANTHER" id="PTHR12223">
    <property type="entry name" value="VESICULAR MANNOSE-BINDING LECTIN"/>
    <property type="match status" value="1"/>
</dbReference>
<gene>
    <name evidence="1" type="ORF">PPL_05203</name>
</gene>
<dbReference type="STRING" id="670386.D3B9Q7"/>
<proteinExistence type="predicted"/>
<dbReference type="InterPro" id="IPR051136">
    <property type="entry name" value="Intracellular_Lectin-GPT"/>
</dbReference>
<dbReference type="PANTHER" id="PTHR12223:SF19">
    <property type="entry name" value="LEGUME LECTIN DOMAIN-CONTAINING PROTEIN"/>
    <property type="match status" value="1"/>
</dbReference>
<dbReference type="RefSeq" id="XP_020434086.1">
    <property type="nucleotide sequence ID" value="XM_020576097.1"/>
</dbReference>
<evidence type="ECO:0000313" key="2">
    <source>
        <dbReference type="Proteomes" id="UP000001396"/>
    </source>
</evidence>
<name>D3B9Q7_HETP5</name>
<dbReference type="Pfam" id="PF18483">
    <property type="entry name" value="Lectin_L-type_dom"/>
    <property type="match status" value="1"/>
</dbReference>
<sequence length="590" mass="67472">MRSAIHRRAHIFNNNSYENENNYIDENANNANYTNEYTSTIDYGVIQSIFNNNHQIRFIDYKKEFTKYIPIVDSRVMNSSNSLTIGREVVWGVDDTSKTLTMFFDDCNLEINNNNSNNNNINNNNNNKISQQQPPTTNIINKSIWFKDPLRTECIENQGFNVYFDIVNKGDPEDNTNCFTFIMHITSHVPKDIKLGFTNIIFTLYITFNRDINSNCFNITIKSYQQQSKEIVHIDRTIELLLPQHNNNNNNSSNLIESHSVNIVYNPFIKNLTIQLDKQTVINQLLSIPTTATTSNNQNTLFNYFGFSINSLPTKKFCLNNVNLELGNACQLQGYPSEMENAGFVVGNYQDTVSRDQLIKRCLVGDIVLRRYIKSFLPLIYLHPSQMVTLGNANWQRNSLQLTPPLRSQIGICWSRTRLNIGSGFFCRFKMRMELNGGDGLAFVIQNAPAGCNAIDYKQMGGYLGYNDLPNSLAIEFDTYRNNDEPNDSHVSIQSRGTLPNSSRHQYSLANIRVDQRMNNGRQHDVIICYNGASGSLDIVINNYRLTTVLKDLGQYLGLHNDKQAFVGFTASTGDAYQSHIIEQFELYKL</sequence>
<dbReference type="AlphaFoldDB" id="D3B9Q7"/>
<dbReference type="SUPFAM" id="SSF49899">
    <property type="entry name" value="Concanavalin A-like lectins/glucanases"/>
    <property type="match status" value="1"/>
</dbReference>
<keyword evidence="2" id="KW-1185">Reference proteome</keyword>
<dbReference type="InParanoid" id="D3B9Q7"/>
<dbReference type="Gene3D" id="2.60.120.200">
    <property type="match status" value="1"/>
</dbReference>
<organism evidence="1 2">
    <name type="scientific">Heterostelium pallidum (strain ATCC 26659 / Pp 5 / PN500)</name>
    <name type="common">Cellular slime mold</name>
    <name type="synonym">Polysphondylium pallidum</name>
    <dbReference type="NCBI Taxonomy" id="670386"/>
    <lineage>
        <taxon>Eukaryota</taxon>
        <taxon>Amoebozoa</taxon>
        <taxon>Evosea</taxon>
        <taxon>Eumycetozoa</taxon>
        <taxon>Dictyostelia</taxon>
        <taxon>Acytosteliales</taxon>
        <taxon>Acytosteliaceae</taxon>
        <taxon>Heterostelium</taxon>
    </lineage>
</organism>
<dbReference type="EMBL" id="ADBJ01000022">
    <property type="protein sequence ID" value="EFA81969.1"/>
    <property type="molecule type" value="Genomic_DNA"/>
</dbReference>
<dbReference type="CDD" id="cd01951">
    <property type="entry name" value="lectin_L-type"/>
    <property type="match status" value="1"/>
</dbReference>
<dbReference type="Proteomes" id="UP000001396">
    <property type="component" value="Unassembled WGS sequence"/>
</dbReference>
<accession>D3B9Q7</accession>
<dbReference type="InterPro" id="IPR013320">
    <property type="entry name" value="ConA-like_dom_sf"/>
</dbReference>
<dbReference type="InterPro" id="IPR056573">
    <property type="entry name" value="Lectin_L-type_dom"/>
</dbReference>
<comment type="caution">
    <text evidence="1">The sequence shown here is derived from an EMBL/GenBank/DDBJ whole genome shotgun (WGS) entry which is preliminary data.</text>
</comment>
<evidence type="ECO:0000313" key="1">
    <source>
        <dbReference type="EMBL" id="EFA81969.1"/>
    </source>
</evidence>
<evidence type="ECO:0008006" key="3">
    <source>
        <dbReference type="Google" id="ProtNLM"/>
    </source>
</evidence>
<dbReference type="GeneID" id="31360689"/>
<protein>
    <recommendedName>
        <fullName evidence="3">Legume lectin domain-containing protein</fullName>
    </recommendedName>
</protein>